<dbReference type="EMBL" id="BK016043">
    <property type="protein sequence ID" value="DAF91034.1"/>
    <property type="molecule type" value="Genomic_DNA"/>
</dbReference>
<evidence type="ECO:0000313" key="1">
    <source>
        <dbReference type="EMBL" id="DAF91034.1"/>
    </source>
</evidence>
<proteinExistence type="predicted"/>
<accession>A0A8S5U9F7</accession>
<organism evidence="1">
    <name type="scientific">Myoviridae sp. ct9Uc11</name>
    <dbReference type="NCBI Taxonomy" id="2825042"/>
    <lineage>
        <taxon>Viruses</taxon>
        <taxon>Duplodnaviria</taxon>
        <taxon>Heunggongvirae</taxon>
        <taxon>Uroviricota</taxon>
        <taxon>Caudoviricetes</taxon>
    </lineage>
</organism>
<reference evidence="1" key="1">
    <citation type="journal article" date="2021" name="Proc. Natl. Acad. Sci. U.S.A.">
        <title>A Catalog of Tens of Thousands of Viruses from Human Metagenomes Reveals Hidden Associations with Chronic Diseases.</title>
        <authorList>
            <person name="Tisza M.J."/>
            <person name="Buck C.B."/>
        </authorList>
    </citation>
    <scope>NUCLEOTIDE SEQUENCE</scope>
    <source>
        <strain evidence="1">Ct9Uc11</strain>
    </source>
</reference>
<protein>
    <submittedName>
        <fullName evidence="1">Uncharacterized protein</fullName>
    </submittedName>
</protein>
<name>A0A8S5U9F7_9CAUD</name>
<sequence>MSQNKGRGFPAPAPSFSGLCFVLFPPAAVFAAFHPLVGRQRRVLVDDPLFADLLRGQAALCDQLAQVAAVLAGFGGVF</sequence>